<dbReference type="FunFam" id="1.10.8.10:FF:000011">
    <property type="entry name" value="Non-specific serine/threonine protein kinase"/>
    <property type="match status" value="1"/>
</dbReference>
<gene>
    <name evidence="16" type="primary">Mark4</name>
    <name evidence="16" type="ORF">HIMHIM_R14986</name>
</gene>
<dbReference type="EMBL" id="VXBK01000471">
    <property type="protein sequence ID" value="NXN63203.1"/>
    <property type="molecule type" value="Genomic_DNA"/>
</dbReference>
<dbReference type="CDD" id="cd14407">
    <property type="entry name" value="UBA_MARK3_4"/>
    <property type="match status" value="1"/>
</dbReference>
<evidence type="ECO:0000256" key="5">
    <source>
        <dbReference type="ARBA" id="ARBA00022679"/>
    </source>
</evidence>
<dbReference type="GO" id="GO:0000226">
    <property type="term" value="P:microtubule cytoskeleton organization"/>
    <property type="evidence" value="ECO:0007669"/>
    <property type="project" value="TreeGrafter"/>
</dbReference>
<evidence type="ECO:0000259" key="14">
    <source>
        <dbReference type="PROSITE" id="PS50030"/>
    </source>
</evidence>
<dbReference type="Gene3D" id="1.10.510.10">
    <property type="entry name" value="Transferase(Phosphotransferase) domain 1"/>
    <property type="match status" value="1"/>
</dbReference>
<feature type="compositionally biased region" description="Polar residues" evidence="12">
    <location>
        <begin position="200"/>
        <end position="212"/>
    </location>
</feature>
<dbReference type="GO" id="GO:0005737">
    <property type="term" value="C:cytoplasm"/>
    <property type="evidence" value="ECO:0007669"/>
    <property type="project" value="TreeGrafter"/>
</dbReference>
<organism evidence="16 17">
    <name type="scientific">Himantopus himantopus</name>
    <name type="common">Black-winged stilt</name>
    <name type="synonym">Charadrius himantopus</name>
    <dbReference type="NCBI Taxonomy" id="225398"/>
    <lineage>
        <taxon>Eukaryota</taxon>
        <taxon>Metazoa</taxon>
        <taxon>Chordata</taxon>
        <taxon>Craniata</taxon>
        <taxon>Vertebrata</taxon>
        <taxon>Euteleostomi</taxon>
        <taxon>Archelosauria</taxon>
        <taxon>Archosauria</taxon>
        <taxon>Dinosauria</taxon>
        <taxon>Saurischia</taxon>
        <taxon>Theropoda</taxon>
        <taxon>Coelurosauria</taxon>
        <taxon>Aves</taxon>
        <taxon>Neognathae</taxon>
        <taxon>Neoaves</taxon>
        <taxon>Charadriiformes</taxon>
        <taxon>Recurvirostridae</taxon>
        <taxon>Himantopus</taxon>
    </lineage>
</organism>
<evidence type="ECO:0000313" key="16">
    <source>
        <dbReference type="EMBL" id="NXN63203.1"/>
    </source>
</evidence>
<feature type="non-terminal residue" evidence="16">
    <location>
        <position position="530"/>
    </location>
</feature>
<dbReference type="PROSITE" id="PS50011">
    <property type="entry name" value="PROTEIN_KINASE_DOM"/>
    <property type="match status" value="1"/>
</dbReference>
<feature type="domain" description="Protein kinase" evidence="13">
    <location>
        <begin position="1"/>
        <end position="112"/>
    </location>
</feature>
<dbReference type="SUPFAM" id="SSF56112">
    <property type="entry name" value="Protein kinase-like (PK-like)"/>
    <property type="match status" value="1"/>
</dbReference>
<evidence type="ECO:0000256" key="10">
    <source>
        <dbReference type="ARBA" id="ARBA00047899"/>
    </source>
</evidence>
<comment type="catalytic activity">
    <reaction evidence="10">
        <text>L-threonyl-[protein] + ATP = O-phospho-L-threonyl-[protein] + ADP + H(+)</text>
        <dbReference type="Rhea" id="RHEA:46608"/>
        <dbReference type="Rhea" id="RHEA-COMP:11060"/>
        <dbReference type="Rhea" id="RHEA-COMP:11605"/>
        <dbReference type="ChEBI" id="CHEBI:15378"/>
        <dbReference type="ChEBI" id="CHEBI:30013"/>
        <dbReference type="ChEBI" id="CHEBI:30616"/>
        <dbReference type="ChEBI" id="CHEBI:61977"/>
        <dbReference type="ChEBI" id="CHEBI:456216"/>
        <dbReference type="EC" id="2.7.11.1"/>
    </reaction>
</comment>
<keyword evidence="5" id="KW-0808">Transferase</keyword>
<sequence>QAENLLLDADANIKIADFGFSNEFTLGSKLDTFCGSPPYAAPELFQGKKYDGPEVDIWSLGVILYTLVSGSLPFDGHNLKVGSGEGNILRRFLVLNPAKRCTLEQIMKDKWINIGYEGDELKPYKEPEEDFGDAKRIEVMVGMGYTREEIKESLSNQKYNEVTATYLLLGRKNEAGESRTGSSLSLARVRAPSEAANGTGKASSHGKSQRGATTYHRQRRHSDFCECPPSPGLVTLDPSKRQSSNRCVSGTPTPPGAKISKCPVSPAPGALLPALGPVPPALTPVPGPVPPVFVPVSILMPLVSTAVPVLVLPVFVPVFIPVSPASTPMPGPVPLVFVPVSARPGATSVHRSARPSAAGVCHSGLPVLVPLVSTAVPGVVLPVLVPVSARPGATNVHHSACPSATSVHPDDCPGAAGVSPGVCPCAPSEAEPRLLRCPWHVKVTSARPAEAVMAALRQATLSAGCRARQPQPFLLSCTHDRGPSEHFCHFEAEVCRLQRLGLHGVLFRRLAGTAGAFRATLARVAGQLQL</sequence>
<keyword evidence="8" id="KW-0067">ATP-binding</keyword>
<feature type="domain" description="UBA" evidence="14">
    <location>
        <begin position="126"/>
        <end position="170"/>
    </location>
</feature>
<evidence type="ECO:0000256" key="7">
    <source>
        <dbReference type="ARBA" id="ARBA00022777"/>
    </source>
</evidence>
<evidence type="ECO:0000256" key="1">
    <source>
        <dbReference type="ARBA" id="ARBA00004316"/>
    </source>
</evidence>
<keyword evidence="7 16" id="KW-0418">Kinase</keyword>
<dbReference type="GO" id="GO:0005524">
    <property type="term" value="F:ATP binding"/>
    <property type="evidence" value="ECO:0007669"/>
    <property type="project" value="UniProtKB-KW"/>
</dbReference>
<feature type="region of interest" description="Disordered" evidence="12">
    <location>
        <begin position="174"/>
        <end position="223"/>
    </location>
</feature>
<evidence type="ECO:0000256" key="8">
    <source>
        <dbReference type="ARBA" id="ARBA00022840"/>
    </source>
</evidence>
<dbReference type="FunFam" id="3.30.310.80:FF:000011">
    <property type="entry name" value="Non-specific serine/threonine protein kinase"/>
    <property type="match status" value="1"/>
</dbReference>
<dbReference type="Gene3D" id="1.10.8.10">
    <property type="entry name" value="DNA helicase RuvA subunit, C-terminal domain"/>
    <property type="match status" value="1"/>
</dbReference>
<dbReference type="EC" id="2.7.11.1" evidence="3"/>
<dbReference type="GO" id="GO:0050321">
    <property type="term" value="F:tau-protein kinase activity"/>
    <property type="evidence" value="ECO:0007669"/>
    <property type="project" value="TreeGrafter"/>
</dbReference>
<evidence type="ECO:0000313" key="17">
    <source>
        <dbReference type="Proteomes" id="UP000571567"/>
    </source>
</evidence>
<dbReference type="SMART" id="SM00220">
    <property type="entry name" value="S_TKc"/>
    <property type="match status" value="1"/>
</dbReference>
<evidence type="ECO:0000256" key="2">
    <source>
        <dbReference type="ARBA" id="ARBA00006234"/>
    </source>
</evidence>
<protein>
    <recommendedName>
        <fullName evidence="3">non-specific serine/threonine protein kinase</fullName>
        <ecNumber evidence="3">2.7.11.1</ecNumber>
    </recommendedName>
</protein>
<dbReference type="Pfam" id="PF02149">
    <property type="entry name" value="KA1"/>
    <property type="match status" value="1"/>
</dbReference>
<dbReference type="PANTHER" id="PTHR24346:SF28">
    <property type="entry name" value="MAP_MICROTUBULE AFFINITY-REGULATING KINASE 4"/>
    <property type="match status" value="1"/>
</dbReference>
<evidence type="ECO:0000256" key="3">
    <source>
        <dbReference type="ARBA" id="ARBA00012513"/>
    </source>
</evidence>
<proteinExistence type="inferred from homology"/>
<comment type="subcellular location">
    <subcellularLocation>
        <location evidence="1">Cell projection</location>
    </subcellularLocation>
</comment>
<dbReference type="SMART" id="SM00165">
    <property type="entry name" value="UBA"/>
    <property type="match status" value="1"/>
</dbReference>
<evidence type="ECO:0000256" key="12">
    <source>
        <dbReference type="SAM" id="MobiDB-lite"/>
    </source>
</evidence>
<dbReference type="FunFam" id="1.10.510.10:FF:001564">
    <property type="entry name" value="Si:dkey-31m14.7"/>
    <property type="match status" value="1"/>
</dbReference>
<dbReference type="SUPFAM" id="SSF103243">
    <property type="entry name" value="KA1-like"/>
    <property type="match status" value="1"/>
</dbReference>
<dbReference type="OrthoDB" id="193931at2759"/>
<feature type="non-terminal residue" evidence="16">
    <location>
        <position position="1"/>
    </location>
</feature>
<dbReference type="PANTHER" id="PTHR24346">
    <property type="entry name" value="MAP/MICROTUBULE AFFINITY-REGULATING KINASE"/>
    <property type="match status" value="1"/>
</dbReference>
<evidence type="ECO:0000256" key="4">
    <source>
        <dbReference type="ARBA" id="ARBA00022527"/>
    </source>
</evidence>
<accession>A0A7L1KJS0</accession>
<dbReference type="Pfam" id="PF00069">
    <property type="entry name" value="Pkinase"/>
    <property type="match status" value="1"/>
</dbReference>
<feature type="domain" description="KA1" evidence="15">
    <location>
        <begin position="481"/>
        <end position="530"/>
    </location>
</feature>
<reference evidence="16 17" key="1">
    <citation type="submission" date="2019-09" db="EMBL/GenBank/DDBJ databases">
        <title>Bird 10,000 Genomes (B10K) Project - Family phase.</title>
        <authorList>
            <person name="Zhang G."/>
        </authorList>
    </citation>
    <scope>NUCLEOTIDE SEQUENCE [LARGE SCALE GENOMIC DNA]</scope>
    <source>
        <strain evidence="16">B10K-DU-002-13</strain>
        <tissue evidence="16">Muscle</tissue>
    </source>
</reference>
<dbReference type="InterPro" id="IPR001772">
    <property type="entry name" value="KA1_dom"/>
</dbReference>
<dbReference type="GO" id="GO:0035556">
    <property type="term" value="P:intracellular signal transduction"/>
    <property type="evidence" value="ECO:0007669"/>
    <property type="project" value="TreeGrafter"/>
</dbReference>
<feature type="region of interest" description="Disordered" evidence="12">
    <location>
        <begin position="235"/>
        <end position="259"/>
    </location>
</feature>
<evidence type="ECO:0000256" key="9">
    <source>
        <dbReference type="ARBA" id="ARBA00023273"/>
    </source>
</evidence>
<comment type="similarity">
    <text evidence="2">Belongs to the protein kinase superfamily. CAMK Ser/Thr protein kinase family. SNF1 subfamily.</text>
</comment>
<dbReference type="InterPro" id="IPR011009">
    <property type="entry name" value="Kinase-like_dom_sf"/>
</dbReference>
<keyword evidence="17" id="KW-1185">Reference proteome</keyword>
<keyword evidence="4" id="KW-0723">Serine/threonine-protein kinase</keyword>
<evidence type="ECO:0000259" key="15">
    <source>
        <dbReference type="PROSITE" id="PS50032"/>
    </source>
</evidence>
<name>A0A7L1KJS0_HIMHI</name>
<dbReference type="PROSITE" id="PS50030">
    <property type="entry name" value="UBA"/>
    <property type="match status" value="1"/>
</dbReference>
<dbReference type="AlphaFoldDB" id="A0A7L1KJS0"/>
<dbReference type="InterPro" id="IPR015940">
    <property type="entry name" value="UBA"/>
</dbReference>
<evidence type="ECO:0000256" key="6">
    <source>
        <dbReference type="ARBA" id="ARBA00022741"/>
    </source>
</evidence>
<evidence type="ECO:0000256" key="11">
    <source>
        <dbReference type="ARBA" id="ARBA00048679"/>
    </source>
</evidence>
<evidence type="ECO:0000259" key="13">
    <source>
        <dbReference type="PROSITE" id="PS50011"/>
    </source>
</evidence>
<dbReference type="Gene3D" id="3.30.310.80">
    <property type="entry name" value="Kinase associated domain 1, KA1"/>
    <property type="match status" value="1"/>
</dbReference>
<keyword evidence="9" id="KW-0966">Cell projection</keyword>
<comment type="caution">
    <text evidence="16">The sequence shown here is derived from an EMBL/GenBank/DDBJ whole genome shotgun (WGS) entry which is preliminary data.</text>
</comment>
<keyword evidence="6" id="KW-0547">Nucleotide-binding</keyword>
<dbReference type="PROSITE" id="PS50032">
    <property type="entry name" value="KA1"/>
    <property type="match status" value="1"/>
</dbReference>
<comment type="catalytic activity">
    <reaction evidence="11">
        <text>L-seryl-[protein] + ATP = O-phospho-L-seryl-[protein] + ADP + H(+)</text>
        <dbReference type="Rhea" id="RHEA:17989"/>
        <dbReference type="Rhea" id="RHEA-COMP:9863"/>
        <dbReference type="Rhea" id="RHEA-COMP:11604"/>
        <dbReference type="ChEBI" id="CHEBI:15378"/>
        <dbReference type="ChEBI" id="CHEBI:29999"/>
        <dbReference type="ChEBI" id="CHEBI:30616"/>
        <dbReference type="ChEBI" id="CHEBI:83421"/>
        <dbReference type="ChEBI" id="CHEBI:456216"/>
        <dbReference type="EC" id="2.7.11.1"/>
    </reaction>
</comment>
<dbReference type="Pfam" id="PF00627">
    <property type="entry name" value="UBA"/>
    <property type="match status" value="1"/>
</dbReference>
<feature type="compositionally biased region" description="Polar residues" evidence="12">
    <location>
        <begin position="241"/>
        <end position="251"/>
    </location>
</feature>
<dbReference type="InterPro" id="IPR000719">
    <property type="entry name" value="Prot_kinase_dom"/>
</dbReference>
<dbReference type="Proteomes" id="UP000571567">
    <property type="component" value="Unassembled WGS sequence"/>
</dbReference>
<dbReference type="InterPro" id="IPR028375">
    <property type="entry name" value="KA1/Ssp2_C"/>
</dbReference>
<dbReference type="GO" id="GO:0042995">
    <property type="term" value="C:cell projection"/>
    <property type="evidence" value="ECO:0007669"/>
    <property type="project" value="UniProtKB-SubCell"/>
</dbReference>